<dbReference type="AlphaFoldDB" id="A0AA96GBJ9"/>
<dbReference type="Proteomes" id="UP001302719">
    <property type="component" value="Chromosome"/>
</dbReference>
<protein>
    <submittedName>
        <fullName evidence="3">GIY-YIG nuclease family protein</fullName>
    </submittedName>
</protein>
<organism evidence="3 4">
    <name type="scientific">Candidatus Nitrospira allomarina</name>
    <dbReference type="NCBI Taxonomy" id="3020900"/>
    <lineage>
        <taxon>Bacteria</taxon>
        <taxon>Pseudomonadati</taxon>
        <taxon>Nitrospirota</taxon>
        <taxon>Nitrospiria</taxon>
        <taxon>Nitrospirales</taxon>
        <taxon>Nitrospiraceae</taxon>
        <taxon>Nitrospira</taxon>
    </lineage>
</organism>
<evidence type="ECO:0000259" key="2">
    <source>
        <dbReference type="PROSITE" id="PS50164"/>
    </source>
</evidence>
<evidence type="ECO:0000256" key="1">
    <source>
        <dbReference type="ARBA" id="ARBA00007435"/>
    </source>
</evidence>
<name>A0AA96GBJ9_9BACT</name>
<dbReference type="PROSITE" id="PS50164">
    <property type="entry name" value="GIY_YIG"/>
    <property type="match status" value="1"/>
</dbReference>
<evidence type="ECO:0000313" key="4">
    <source>
        <dbReference type="Proteomes" id="UP001302719"/>
    </source>
</evidence>
<proteinExistence type="inferred from homology"/>
<dbReference type="EMBL" id="CP116967">
    <property type="protein sequence ID" value="WNM58352.1"/>
    <property type="molecule type" value="Genomic_DNA"/>
</dbReference>
<dbReference type="KEGG" id="nall:PP769_00910"/>
<comment type="similarity">
    <text evidence="1">Belongs to the UPF0213 family.</text>
</comment>
<reference evidence="3 4" key="1">
    <citation type="submission" date="2023-01" db="EMBL/GenBank/DDBJ databases">
        <title>Cultivation and genomic characterization of new, ubiquitous marine nitrite-oxidizing bacteria from the Nitrospirales.</title>
        <authorList>
            <person name="Mueller A.J."/>
            <person name="Daebeler A."/>
            <person name="Herbold C.W."/>
            <person name="Kirkegaard R.H."/>
            <person name="Daims H."/>
        </authorList>
    </citation>
    <scope>NUCLEOTIDE SEQUENCE [LARGE SCALE GENOMIC DNA]</scope>
    <source>
        <strain evidence="3 4">VA</strain>
    </source>
</reference>
<feature type="domain" description="GIY-YIG" evidence="2">
    <location>
        <begin position="2"/>
        <end position="77"/>
    </location>
</feature>
<evidence type="ECO:0000313" key="3">
    <source>
        <dbReference type="EMBL" id="WNM58352.1"/>
    </source>
</evidence>
<dbReference type="RefSeq" id="WP_312644070.1">
    <property type="nucleotide sequence ID" value="NZ_CP116967.1"/>
</dbReference>
<dbReference type="InterPro" id="IPR035901">
    <property type="entry name" value="GIY-YIG_endonuc_sf"/>
</dbReference>
<dbReference type="PANTHER" id="PTHR34477">
    <property type="entry name" value="UPF0213 PROTEIN YHBQ"/>
    <property type="match status" value="1"/>
</dbReference>
<dbReference type="InterPro" id="IPR050190">
    <property type="entry name" value="UPF0213_domain"/>
</dbReference>
<dbReference type="InterPro" id="IPR000305">
    <property type="entry name" value="GIY-YIG_endonuc"/>
</dbReference>
<accession>A0AA96GBJ9</accession>
<dbReference type="SUPFAM" id="SSF82771">
    <property type="entry name" value="GIY-YIG endonuclease"/>
    <property type="match status" value="1"/>
</dbReference>
<dbReference type="Gene3D" id="3.40.1440.10">
    <property type="entry name" value="GIY-YIG endonuclease"/>
    <property type="match status" value="1"/>
</dbReference>
<sequence length="96" mass="11559">MKQYYVYIMTNQSGTLYTGITNDLIRRIYEHRQGQGGHFTSRYRITRLLYFEETRDIHAALTREKQLKGWTRTKKLELIVTVNPKWEDLSTDWDIS</sequence>
<dbReference type="PANTHER" id="PTHR34477:SF5">
    <property type="entry name" value="BSL5627 PROTEIN"/>
    <property type="match status" value="1"/>
</dbReference>
<keyword evidence="4" id="KW-1185">Reference proteome</keyword>
<dbReference type="Pfam" id="PF01541">
    <property type="entry name" value="GIY-YIG"/>
    <property type="match status" value="1"/>
</dbReference>
<dbReference type="CDD" id="cd10448">
    <property type="entry name" value="GIY-YIG_unchar_3"/>
    <property type="match status" value="1"/>
</dbReference>
<gene>
    <name evidence="3" type="ORF">PP769_00910</name>
</gene>